<proteinExistence type="predicted"/>
<evidence type="ECO:0000313" key="2">
    <source>
        <dbReference type="Proteomes" id="UP000187455"/>
    </source>
</evidence>
<gene>
    <name evidence="1" type="ORF">AYI68_g3495</name>
</gene>
<organism evidence="1 2">
    <name type="scientific">Smittium mucronatum</name>
    <dbReference type="NCBI Taxonomy" id="133383"/>
    <lineage>
        <taxon>Eukaryota</taxon>
        <taxon>Fungi</taxon>
        <taxon>Fungi incertae sedis</taxon>
        <taxon>Zoopagomycota</taxon>
        <taxon>Kickxellomycotina</taxon>
        <taxon>Harpellomycetes</taxon>
        <taxon>Harpellales</taxon>
        <taxon>Legeriomycetaceae</taxon>
        <taxon>Smittium</taxon>
    </lineage>
</organism>
<dbReference type="Proteomes" id="UP000187455">
    <property type="component" value="Unassembled WGS sequence"/>
</dbReference>
<protein>
    <submittedName>
        <fullName evidence="1">Uncharacterized protein</fullName>
    </submittedName>
</protein>
<keyword evidence="2" id="KW-1185">Reference proteome</keyword>
<sequence>MVSVVKHGPEDPIESLVSIIDVPTRGTEELIYRNFLKINEIEVKFIHEHIHKEPQKFKEKLETNGFFEAYERKAS</sequence>
<accession>A0A1R0GZQ9</accession>
<name>A0A1R0GZQ9_9FUNG</name>
<dbReference type="AlphaFoldDB" id="A0A1R0GZQ9"/>
<comment type="caution">
    <text evidence="1">The sequence shown here is derived from an EMBL/GenBank/DDBJ whole genome shotgun (WGS) entry which is preliminary data.</text>
</comment>
<reference evidence="1 2" key="1">
    <citation type="journal article" date="2016" name="Mol. Biol. Evol.">
        <title>Genome-Wide Survey of Gut Fungi (Harpellales) Reveals the First Horizontally Transferred Ubiquitin Gene from a Mosquito Host.</title>
        <authorList>
            <person name="Wang Y."/>
            <person name="White M.M."/>
            <person name="Kvist S."/>
            <person name="Moncalvo J.M."/>
        </authorList>
    </citation>
    <scope>NUCLEOTIDE SEQUENCE [LARGE SCALE GENOMIC DNA]</scope>
    <source>
        <strain evidence="1 2">ALG-7-W6</strain>
    </source>
</reference>
<evidence type="ECO:0000313" key="1">
    <source>
        <dbReference type="EMBL" id="OLY82390.1"/>
    </source>
</evidence>
<dbReference type="EMBL" id="LSSL01001583">
    <property type="protein sequence ID" value="OLY82390.1"/>
    <property type="molecule type" value="Genomic_DNA"/>
</dbReference>